<dbReference type="InterPro" id="IPR011042">
    <property type="entry name" value="6-blade_b-propeller_TolB-like"/>
</dbReference>
<evidence type="ECO:0000313" key="3">
    <source>
        <dbReference type="Proteomes" id="UP001342314"/>
    </source>
</evidence>
<feature type="domain" description="SMP-30/Gluconolactonase/LRE-like region" evidence="1">
    <location>
        <begin position="232"/>
        <end position="296"/>
    </location>
</feature>
<keyword evidence="3" id="KW-1185">Reference proteome</keyword>
<sequence>MATADSAAAQLPATAQWYPQKRYAVLPSPFARDPLEPSFHTHNPHTGELVAPLDPSKPFVAYHRDFLALLGADPSLEVIASNEDEGYPLFHEAGIWVEETKEVFFTSNCNPQFRNRIGKLRLDALEPAGGSRTTSSSWDLISPQPAADAQETVVASNGGIRWGDQLLFCCQGTDDVPSSLSVVSPFPPYESRPILNNYHGRLFNAINDVAILPPFPLPTSDLSQHAVEGATIWFTDPTYNYMQRSPGYRNHPPQMPNQVYCFDPNSGEVRCVADGFAMPNGICFNHEGSLCYITDTGLIKGDGSLDPQRPASIYVYDVVRPDPAKGEDQHWGPRLENRRVFAYCDAGVPDGIKTDKAGNVYSGTGEGVSIWNAHGTLLGKILLPPSALPSSLPHPRAPKTRYCANFCLCPGGRVCILAEDRIYVAKLAEEVEGSLLP</sequence>
<comment type="caution">
    <text evidence="2">The sequence shown here is derived from an EMBL/GenBank/DDBJ whole genome shotgun (WGS) entry which is preliminary data.</text>
</comment>
<name>A0AAV5GQI5_9BASI</name>
<dbReference type="EMBL" id="BQKY01000008">
    <property type="protein sequence ID" value="GJN91282.1"/>
    <property type="molecule type" value="Genomic_DNA"/>
</dbReference>
<accession>A0AAV5GQI5</accession>
<dbReference type="PANTHER" id="PTHR47064:SF2">
    <property type="entry name" value="SMP-30_GLUCONOLACTONASE_LRE-LIKE REGION DOMAIN-CONTAINING PROTEIN-RELATED"/>
    <property type="match status" value="1"/>
</dbReference>
<gene>
    <name evidence="2" type="ORF">Rhopal_004301-T1</name>
</gene>
<dbReference type="InterPro" id="IPR052988">
    <property type="entry name" value="Oryzine_lactonohydrolase"/>
</dbReference>
<dbReference type="Gene3D" id="2.120.10.30">
    <property type="entry name" value="TolB, C-terminal domain"/>
    <property type="match status" value="1"/>
</dbReference>
<dbReference type="SUPFAM" id="SSF63829">
    <property type="entry name" value="Calcium-dependent phosphotriesterase"/>
    <property type="match status" value="1"/>
</dbReference>
<dbReference type="PANTHER" id="PTHR47064">
    <property type="entry name" value="PUTATIVE (AFU_ORTHOLOGUE AFUA_1G08990)-RELATED"/>
    <property type="match status" value="1"/>
</dbReference>
<proteinExistence type="predicted"/>
<reference evidence="2 3" key="1">
    <citation type="submission" date="2021-12" db="EMBL/GenBank/DDBJ databases">
        <title>High titer production of polyol ester of fatty acids by Rhodotorula paludigena BS15 towards product separation-free biomass refinery.</title>
        <authorList>
            <person name="Mano J."/>
            <person name="Ono H."/>
            <person name="Tanaka T."/>
            <person name="Naito K."/>
            <person name="Sushida H."/>
            <person name="Ike M."/>
            <person name="Tokuyasu K."/>
            <person name="Kitaoka M."/>
        </authorList>
    </citation>
    <scope>NUCLEOTIDE SEQUENCE [LARGE SCALE GENOMIC DNA]</scope>
    <source>
        <strain evidence="2 3">BS15</strain>
    </source>
</reference>
<dbReference type="InterPro" id="IPR013658">
    <property type="entry name" value="SGL"/>
</dbReference>
<evidence type="ECO:0000313" key="2">
    <source>
        <dbReference type="EMBL" id="GJN91282.1"/>
    </source>
</evidence>
<dbReference type="AlphaFoldDB" id="A0AAV5GQI5"/>
<dbReference type="Proteomes" id="UP001342314">
    <property type="component" value="Unassembled WGS sequence"/>
</dbReference>
<evidence type="ECO:0000259" key="1">
    <source>
        <dbReference type="Pfam" id="PF08450"/>
    </source>
</evidence>
<protein>
    <recommendedName>
        <fullName evidence="1">SMP-30/Gluconolactonase/LRE-like region domain-containing protein</fullName>
    </recommendedName>
</protein>
<organism evidence="2 3">
    <name type="scientific">Rhodotorula paludigena</name>
    <dbReference type="NCBI Taxonomy" id="86838"/>
    <lineage>
        <taxon>Eukaryota</taxon>
        <taxon>Fungi</taxon>
        <taxon>Dikarya</taxon>
        <taxon>Basidiomycota</taxon>
        <taxon>Pucciniomycotina</taxon>
        <taxon>Microbotryomycetes</taxon>
        <taxon>Sporidiobolales</taxon>
        <taxon>Sporidiobolaceae</taxon>
        <taxon>Rhodotorula</taxon>
    </lineage>
</organism>
<dbReference type="Pfam" id="PF08450">
    <property type="entry name" value="SGL"/>
    <property type="match status" value="1"/>
</dbReference>